<organism evidence="8 9">
    <name type="scientific">Devosia ginsengisoli</name>
    <dbReference type="NCBI Taxonomy" id="400770"/>
    <lineage>
        <taxon>Bacteria</taxon>
        <taxon>Pseudomonadati</taxon>
        <taxon>Pseudomonadota</taxon>
        <taxon>Alphaproteobacteria</taxon>
        <taxon>Hyphomicrobiales</taxon>
        <taxon>Devosiaceae</taxon>
        <taxon>Devosia</taxon>
    </lineage>
</organism>
<dbReference type="PROSITE" id="PS00683">
    <property type="entry name" value="RHODANESE_2"/>
    <property type="match status" value="1"/>
</dbReference>
<proteinExistence type="predicted"/>
<keyword evidence="2" id="KW-0963">Cytoplasm</keyword>
<evidence type="ECO:0000256" key="5">
    <source>
        <dbReference type="ARBA" id="ARBA00051793"/>
    </source>
</evidence>
<dbReference type="Pfam" id="PF00581">
    <property type="entry name" value="Rhodanese"/>
    <property type="match status" value="2"/>
</dbReference>
<keyword evidence="8" id="KW-0670">Pyruvate</keyword>
<dbReference type="SUPFAM" id="SSF52821">
    <property type="entry name" value="Rhodanese/Cell cycle control phosphatase"/>
    <property type="match status" value="2"/>
</dbReference>
<dbReference type="KEGG" id="dea:FPZ08_10685"/>
<dbReference type="PANTHER" id="PTHR11364:SF27">
    <property type="entry name" value="SULFURTRANSFERASE"/>
    <property type="match status" value="1"/>
</dbReference>
<dbReference type="SMART" id="SM00450">
    <property type="entry name" value="RHOD"/>
    <property type="match status" value="2"/>
</dbReference>
<dbReference type="EMBL" id="CP042304">
    <property type="protein sequence ID" value="QDZ11183.1"/>
    <property type="molecule type" value="Genomic_DNA"/>
</dbReference>
<dbReference type="GO" id="GO:0004792">
    <property type="term" value="F:thiosulfate-cyanide sulfurtransferase activity"/>
    <property type="evidence" value="ECO:0007669"/>
    <property type="project" value="InterPro"/>
</dbReference>
<dbReference type="FunFam" id="3.40.250.10:FF:000001">
    <property type="entry name" value="Sulfurtransferase"/>
    <property type="match status" value="1"/>
</dbReference>
<name>A0A5B8LSL7_9HYPH</name>
<dbReference type="RefSeq" id="WP_146290006.1">
    <property type="nucleotide sequence ID" value="NZ_CP042304.1"/>
</dbReference>
<evidence type="ECO:0000256" key="3">
    <source>
        <dbReference type="ARBA" id="ARBA00022679"/>
    </source>
</evidence>
<evidence type="ECO:0000259" key="7">
    <source>
        <dbReference type="PROSITE" id="PS50206"/>
    </source>
</evidence>
<dbReference type="InterPro" id="IPR036873">
    <property type="entry name" value="Rhodanese-like_dom_sf"/>
</dbReference>
<evidence type="ECO:0000256" key="6">
    <source>
        <dbReference type="RuleBase" id="RU000507"/>
    </source>
</evidence>
<dbReference type="CDD" id="cd01449">
    <property type="entry name" value="TST_Repeat_2"/>
    <property type="match status" value="1"/>
</dbReference>
<dbReference type="GO" id="GO:0016784">
    <property type="term" value="F:3-mercaptopyruvate sulfurtransferase activity"/>
    <property type="evidence" value="ECO:0007669"/>
    <property type="project" value="UniProtKB-EC"/>
</dbReference>
<keyword evidence="9" id="KW-1185">Reference proteome</keyword>
<dbReference type="InterPro" id="IPR001763">
    <property type="entry name" value="Rhodanese-like_dom"/>
</dbReference>
<dbReference type="PROSITE" id="PS50206">
    <property type="entry name" value="RHODANESE_3"/>
    <property type="match status" value="2"/>
</dbReference>
<keyword evidence="4" id="KW-0677">Repeat</keyword>
<dbReference type="PANTHER" id="PTHR11364">
    <property type="entry name" value="THIOSULFATE SULFERTANSFERASE"/>
    <property type="match status" value="1"/>
</dbReference>
<accession>A0A5B8LSL7</accession>
<dbReference type="FunFam" id="3.40.250.10:FF:000015">
    <property type="entry name" value="Sulfurtransferase"/>
    <property type="match status" value="1"/>
</dbReference>
<evidence type="ECO:0000256" key="2">
    <source>
        <dbReference type="ARBA" id="ARBA00022490"/>
    </source>
</evidence>
<reference evidence="8 9" key="1">
    <citation type="submission" date="2019-07" db="EMBL/GenBank/DDBJ databases">
        <title>Full genome sequence of Devosia sp. Gsoil 520.</title>
        <authorList>
            <person name="Im W.-T."/>
        </authorList>
    </citation>
    <scope>NUCLEOTIDE SEQUENCE [LARGE SCALE GENOMIC DNA]</scope>
    <source>
        <strain evidence="8 9">Gsoil 520</strain>
    </source>
</reference>
<comment type="catalytic activity">
    <reaction evidence="5">
        <text>2-oxo-3-sulfanylpropanoate + [thioredoxin]-dithiol = [thioredoxin]-disulfide + hydrogen sulfide + pyruvate + H(+)</text>
        <dbReference type="Rhea" id="RHEA:21740"/>
        <dbReference type="Rhea" id="RHEA-COMP:10698"/>
        <dbReference type="Rhea" id="RHEA-COMP:10700"/>
        <dbReference type="ChEBI" id="CHEBI:15361"/>
        <dbReference type="ChEBI" id="CHEBI:15378"/>
        <dbReference type="ChEBI" id="CHEBI:29919"/>
        <dbReference type="ChEBI" id="CHEBI:29950"/>
        <dbReference type="ChEBI" id="CHEBI:50058"/>
        <dbReference type="ChEBI" id="CHEBI:57678"/>
        <dbReference type="EC" id="2.8.1.2"/>
    </reaction>
    <physiologicalReaction direction="left-to-right" evidence="5">
        <dbReference type="Rhea" id="RHEA:21741"/>
    </physiologicalReaction>
</comment>
<protein>
    <recommendedName>
        <fullName evidence="6">Sulfurtransferase</fullName>
    </recommendedName>
</protein>
<evidence type="ECO:0000256" key="1">
    <source>
        <dbReference type="ARBA" id="ARBA00004496"/>
    </source>
</evidence>
<dbReference type="PROSITE" id="PS00380">
    <property type="entry name" value="RHODANESE_1"/>
    <property type="match status" value="1"/>
</dbReference>
<keyword evidence="3 6" id="KW-0808">Transferase</keyword>
<dbReference type="NCBIfam" id="NF008557">
    <property type="entry name" value="PRK11493.1"/>
    <property type="match status" value="1"/>
</dbReference>
<dbReference type="Proteomes" id="UP000315364">
    <property type="component" value="Chromosome"/>
</dbReference>
<gene>
    <name evidence="8" type="primary">sseA</name>
    <name evidence="8" type="ORF">FPZ08_10685</name>
</gene>
<comment type="subcellular location">
    <subcellularLocation>
        <location evidence="1">Cytoplasm</location>
    </subcellularLocation>
</comment>
<dbReference type="InterPro" id="IPR045078">
    <property type="entry name" value="TST/MPST-like"/>
</dbReference>
<dbReference type="OrthoDB" id="9781034at2"/>
<dbReference type="AlphaFoldDB" id="A0A5B8LSL7"/>
<dbReference type="CDD" id="cd01448">
    <property type="entry name" value="TST_Repeat_1"/>
    <property type="match status" value="1"/>
</dbReference>
<dbReference type="GO" id="GO:0005737">
    <property type="term" value="C:cytoplasm"/>
    <property type="evidence" value="ECO:0007669"/>
    <property type="project" value="UniProtKB-SubCell"/>
</dbReference>
<sequence length="277" mass="29907">MESPFVTSDWLATHLTDPDLVVVDGSWHMPNAARNAQAEYLAGHIPGAVFFDIDGIADTTTDLPHMLPAPNDFAHMVGALGISDTMTIVIYDELGLFSAPRVWWTFKAMGASDVRILAGGGPKWRAERRPTETGLVTRKPQVFHTDFDPARMADFETVRDRSRDHEAQIADARPAPRFHAEVPEPRAGLRGGHIPNSLNVPVSLLTEAGQMKSPAELAQLFADRGLALDKPIITSCGSGITASTLALALQLAGADDVAVYDGSWAEWGSLKDADIET</sequence>
<dbReference type="InterPro" id="IPR001307">
    <property type="entry name" value="Thiosulphate_STrfase_CS"/>
</dbReference>
<feature type="domain" description="Rhodanese" evidence="7">
    <location>
        <begin position="16"/>
        <end position="133"/>
    </location>
</feature>
<evidence type="ECO:0000313" key="8">
    <source>
        <dbReference type="EMBL" id="QDZ11183.1"/>
    </source>
</evidence>
<feature type="domain" description="Rhodanese" evidence="7">
    <location>
        <begin position="163"/>
        <end position="276"/>
    </location>
</feature>
<evidence type="ECO:0000256" key="4">
    <source>
        <dbReference type="ARBA" id="ARBA00022737"/>
    </source>
</evidence>
<dbReference type="Gene3D" id="3.40.250.10">
    <property type="entry name" value="Rhodanese-like domain"/>
    <property type="match status" value="2"/>
</dbReference>
<evidence type="ECO:0000313" key="9">
    <source>
        <dbReference type="Proteomes" id="UP000315364"/>
    </source>
</evidence>